<accession>A0ABT6FAK6</accession>
<dbReference type="RefSeq" id="WP_277860950.1">
    <property type="nucleotide sequence ID" value="NZ_JARRAG010000002.1"/>
</dbReference>
<keyword evidence="7" id="KW-1185">Reference proteome</keyword>
<dbReference type="Proteomes" id="UP001216907">
    <property type="component" value="Unassembled WGS sequence"/>
</dbReference>
<keyword evidence="2 3" id="KW-0326">Glycosidase</keyword>
<name>A0ABT6FAK6_9BACT</name>
<dbReference type="PROSITE" id="PS51764">
    <property type="entry name" value="GH26"/>
    <property type="match status" value="1"/>
</dbReference>
<feature type="active site" description="Proton donor" evidence="3">
    <location>
        <position position="145"/>
    </location>
</feature>
<dbReference type="SUPFAM" id="SSF51445">
    <property type="entry name" value="(Trans)glycosidases"/>
    <property type="match status" value="1"/>
</dbReference>
<feature type="domain" description="GH26" evidence="5">
    <location>
        <begin position="5"/>
        <end position="329"/>
    </location>
</feature>
<keyword evidence="1 3" id="KW-0378">Hydrolase</keyword>
<dbReference type="InterPro" id="IPR022790">
    <property type="entry name" value="GH26_dom"/>
</dbReference>
<evidence type="ECO:0000256" key="4">
    <source>
        <dbReference type="SAM" id="SignalP"/>
    </source>
</evidence>
<evidence type="ECO:0000256" key="3">
    <source>
        <dbReference type="PROSITE-ProRule" id="PRU01100"/>
    </source>
</evidence>
<gene>
    <name evidence="6" type="ORF">PZE19_12480</name>
</gene>
<proteinExistence type="inferred from homology"/>
<evidence type="ECO:0000259" key="5">
    <source>
        <dbReference type="PROSITE" id="PS51764"/>
    </source>
</evidence>
<dbReference type="InterPro" id="IPR017853">
    <property type="entry name" value="GH"/>
</dbReference>
<evidence type="ECO:0000256" key="1">
    <source>
        <dbReference type="ARBA" id="ARBA00022801"/>
    </source>
</evidence>
<dbReference type="Pfam" id="PF02156">
    <property type="entry name" value="Glyco_hydro_26"/>
    <property type="match status" value="1"/>
</dbReference>
<comment type="similarity">
    <text evidence="3">Belongs to the glycosyl hydrolase 26 family.</text>
</comment>
<evidence type="ECO:0000256" key="2">
    <source>
        <dbReference type="ARBA" id="ARBA00023295"/>
    </source>
</evidence>
<evidence type="ECO:0000313" key="7">
    <source>
        <dbReference type="Proteomes" id="UP001216907"/>
    </source>
</evidence>
<feature type="signal peptide" evidence="4">
    <location>
        <begin position="1"/>
        <end position="27"/>
    </location>
</feature>
<keyword evidence="4" id="KW-0732">Signal</keyword>
<evidence type="ECO:0000313" key="6">
    <source>
        <dbReference type="EMBL" id="MDG3004595.1"/>
    </source>
</evidence>
<comment type="caution">
    <text evidence="6">The sequence shown here is derived from an EMBL/GenBank/DDBJ whole genome shotgun (WGS) entry which is preliminary data.</text>
</comment>
<organism evidence="6 7">
    <name type="scientific">Paludisphaera mucosa</name>
    <dbReference type="NCBI Taxonomy" id="3030827"/>
    <lineage>
        <taxon>Bacteria</taxon>
        <taxon>Pseudomonadati</taxon>
        <taxon>Planctomycetota</taxon>
        <taxon>Planctomycetia</taxon>
        <taxon>Isosphaerales</taxon>
        <taxon>Isosphaeraceae</taxon>
        <taxon>Paludisphaera</taxon>
    </lineage>
</organism>
<sequence length="335" mass="36148">MLRHPRLGAAAAAFLAIAIGATTSGGAAPPATAGGTLTGCGGKSLEEYGVPRDVYGTWMGRSSWENLEKGHWMMMEESGVPRWRREHGDRALDVGVPLIPTDSGANHDDLLREAASGRRDATYRSLGGSLARYGTKTVYARLWWEFNMPPARQDPGLFVAAWRRAVPLIREGFLAAAGPGQTLQVVWCANADAPDPEPFYPGDDQVDLVGLDVYGWVWGDSDPTPARVVERVLRGRFSLDWTAKFAADHGKPTCLGEWGNVVRKGAKHDDGHGAGDCPEYIDAVYDWAAACPTGCRYVCYFNVADGGVGQTLDQTPRSLARLKARASAARPKHAP</sequence>
<feature type="active site" description="Nucleophile" evidence="3">
    <location>
        <position position="257"/>
    </location>
</feature>
<dbReference type="GO" id="GO:0016787">
    <property type="term" value="F:hydrolase activity"/>
    <property type="evidence" value="ECO:0007669"/>
    <property type="project" value="UniProtKB-KW"/>
</dbReference>
<protein>
    <submittedName>
        <fullName evidence="6">Glycosyl hydrolase</fullName>
    </submittedName>
</protein>
<feature type="chain" id="PRO_5047137851" evidence="4">
    <location>
        <begin position="28"/>
        <end position="335"/>
    </location>
</feature>
<dbReference type="Gene3D" id="3.20.20.80">
    <property type="entry name" value="Glycosidases"/>
    <property type="match status" value="1"/>
</dbReference>
<reference evidence="6 7" key="1">
    <citation type="submission" date="2023-03" db="EMBL/GenBank/DDBJ databases">
        <title>Paludisphaera mucosa sp. nov. a novel planctomycete from northern fen.</title>
        <authorList>
            <person name="Ivanova A."/>
        </authorList>
    </citation>
    <scope>NUCLEOTIDE SEQUENCE [LARGE SCALE GENOMIC DNA]</scope>
    <source>
        <strain evidence="6 7">Pla2</strain>
    </source>
</reference>
<dbReference type="EMBL" id="JARRAG010000002">
    <property type="protein sequence ID" value="MDG3004595.1"/>
    <property type="molecule type" value="Genomic_DNA"/>
</dbReference>